<dbReference type="Proteomes" id="UP000717585">
    <property type="component" value="Unassembled WGS sequence"/>
</dbReference>
<organism evidence="2 3">
    <name type="scientific">Carpediemonas membranifera</name>
    <dbReference type="NCBI Taxonomy" id="201153"/>
    <lineage>
        <taxon>Eukaryota</taxon>
        <taxon>Metamonada</taxon>
        <taxon>Carpediemonas-like organisms</taxon>
        <taxon>Carpediemonas</taxon>
    </lineage>
</organism>
<sequence>MDDRRRIFSCRPTTESTKARWYRRGLKWIPPRTVALTIADALMSATLLVYDRWAVRLNLFSPLEFIPGGSTA</sequence>
<evidence type="ECO:0000313" key="2">
    <source>
        <dbReference type="EMBL" id="KAG9392356.1"/>
    </source>
</evidence>
<keyword evidence="3" id="KW-1185">Reference proteome</keyword>
<keyword evidence="1" id="KW-0812">Transmembrane</keyword>
<evidence type="ECO:0000256" key="1">
    <source>
        <dbReference type="SAM" id="Phobius"/>
    </source>
</evidence>
<dbReference type="AlphaFoldDB" id="A0A8J6ARD7"/>
<name>A0A8J6ARD7_9EUKA</name>
<keyword evidence="1" id="KW-1133">Transmembrane helix</keyword>
<evidence type="ECO:0000313" key="3">
    <source>
        <dbReference type="Proteomes" id="UP000717585"/>
    </source>
</evidence>
<protein>
    <submittedName>
        <fullName evidence="2">Uncharacterized protein</fullName>
    </submittedName>
</protein>
<dbReference type="EMBL" id="JAHDYR010000038">
    <property type="protein sequence ID" value="KAG9392356.1"/>
    <property type="molecule type" value="Genomic_DNA"/>
</dbReference>
<reference evidence="2" key="1">
    <citation type="submission" date="2021-05" db="EMBL/GenBank/DDBJ databases">
        <title>A free-living protist that lacks canonical eukaryotic 1 DNA replication and segregation systems.</title>
        <authorList>
            <person name="Salas-Leiva D.E."/>
            <person name="Tromer E.C."/>
            <person name="Curtis B.A."/>
            <person name="Jerlstrom-Hultqvist J."/>
            <person name="Kolisko M."/>
            <person name="Yi Z."/>
            <person name="Salas-Leiva J.S."/>
            <person name="Gallot-Lavallee L."/>
            <person name="Kops G.J.P.L."/>
            <person name="Archibald J.M."/>
            <person name="Simpson A.G.B."/>
            <person name="Roger A.J."/>
        </authorList>
    </citation>
    <scope>NUCLEOTIDE SEQUENCE</scope>
    <source>
        <strain evidence="2">BICM</strain>
    </source>
</reference>
<gene>
    <name evidence="2" type="ORF">J8273_5346</name>
</gene>
<comment type="caution">
    <text evidence="2">The sequence shown here is derived from an EMBL/GenBank/DDBJ whole genome shotgun (WGS) entry which is preliminary data.</text>
</comment>
<accession>A0A8J6ARD7</accession>
<keyword evidence="1" id="KW-0472">Membrane</keyword>
<feature type="transmembrane region" description="Helical" evidence="1">
    <location>
        <begin position="33"/>
        <end position="50"/>
    </location>
</feature>
<proteinExistence type="predicted"/>